<dbReference type="InterPro" id="IPR017853">
    <property type="entry name" value="GH"/>
</dbReference>
<feature type="domain" description="Asl1-like glycosyl hydrolase catalytic" evidence="2">
    <location>
        <begin position="9"/>
        <end position="164"/>
    </location>
</feature>
<feature type="compositionally biased region" description="Basic residues" evidence="1">
    <location>
        <begin position="175"/>
        <end position="185"/>
    </location>
</feature>
<dbReference type="GeneID" id="37025245"/>
<keyword evidence="4" id="KW-1185">Reference proteome</keyword>
<evidence type="ECO:0000313" key="3">
    <source>
        <dbReference type="EMBL" id="PWN28981.1"/>
    </source>
</evidence>
<dbReference type="InterPro" id="IPR053183">
    <property type="entry name" value="ASL1"/>
</dbReference>
<proteinExistence type="predicted"/>
<dbReference type="Proteomes" id="UP000245884">
    <property type="component" value="Unassembled WGS sequence"/>
</dbReference>
<dbReference type="Gene3D" id="3.20.20.80">
    <property type="entry name" value="Glycosidases"/>
    <property type="match status" value="1"/>
</dbReference>
<dbReference type="OrthoDB" id="5959761at2759"/>
<protein>
    <recommendedName>
        <fullName evidence="2">Asl1-like glycosyl hydrolase catalytic domain-containing protein</fullName>
    </recommendedName>
</protein>
<dbReference type="EMBL" id="KZ819664">
    <property type="protein sequence ID" value="PWN28981.1"/>
    <property type="molecule type" value="Genomic_DNA"/>
</dbReference>
<dbReference type="PANTHER" id="PTHR34154:SF14">
    <property type="entry name" value="ASL1-LIKE GLYCOSYL HYDROLASE CATALYTIC DOMAIN-CONTAINING PROTEIN"/>
    <property type="match status" value="1"/>
</dbReference>
<dbReference type="Pfam" id="PF11790">
    <property type="entry name" value="Glyco_hydro_cc"/>
    <property type="match status" value="1"/>
</dbReference>
<dbReference type="GO" id="GO:0009277">
    <property type="term" value="C:fungal-type cell wall"/>
    <property type="evidence" value="ECO:0007669"/>
    <property type="project" value="TreeGrafter"/>
</dbReference>
<evidence type="ECO:0000259" key="2">
    <source>
        <dbReference type="Pfam" id="PF11790"/>
    </source>
</evidence>
<evidence type="ECO:0000313" key="4">
    <source>
        <dbReference type="Proteomes" id="UP000245884"/>
    </source>
</evidence>
<dbReference type="SUPFAM" id="SSF51445">
    <property type="entry name" value="(Trans)glycosidases"/>
    <property type="match status" value="1"/>
</dbReference>
<accession>A0A316UXD7</accession>
<dbReference type="PANTHER" id="PTHR34154">
    <property type="entry name" value="ALKALI-SENSITIVE LINKAGE PROTEIN 1"/>
    <property type="match status" value="1"/>
</dbReference>
<dbReference type="InterPro" id="IPR024655">
    <property type="entry name" value="Asl1_glyco_hydro_catalytic"/>
</dbReference>
<feature type="region of interest" description="Disordered" evidence="1">
    <location>
        <begin position="168"/>
        <end position="199"/>
    </location>
</feature>
<gene>
    <name evidence="3" type="ORF">BDZ90DRAFT_136002</name>
</gene>
<dbReference type="RefSeq" id="XP_025363593.1">
    <property type="nucleotide sequence ID" value="XM_025503422.1"/>
</dbReference>
<name>A0A316UXD7_9BASI</name>
<organism evidence="3 4">
    <name type="scientific">Jaminaea rosea</name>
    <dbReference type="NCBI Taxonomy" id="1569628"/>
    <lineage>
        <taxon>Eukaryota</taxon>
        <taxon>Fungi</taxon>
        <taxon>Dikarya</taxon>
        <taxon>Basidiomycota</taxon>
        <taxon>Ustilaginomycotina</taxon>
        <taxon>Exobasidiomycetes</taxon>
        <taxon>Microstromatales</taxon>
        <taxon>Microstromatales incertae sedis</taxon>
        <taxon>Jaminaea</taxon>
    </lineage>
</organism>
<sequence length="199" mass="21642">MDFHGTGSSGKMSVESAANLWDSLMAKHKNAGTKLISPSMALQKDETMMQPFLDAVSVKPDCIGVHIFQNSIEGVKGVLDHYKTKYASYNCLWITEFAYANYQNGAHNYGNVGETDALAKQAVQLFENDDMVKAYFISDADNGDNGALTPSHNGKTLSSLGSTYKQAISSSSSKRSNHALRHVRRAAAASRRSATPEEQ</sequence>
<reference evidence="3 4" key="1">
    <citation type="journal article" date="2018" name="Mol. Biol. Evol.">
        <title>Broad Genomic Sampling Reveals a Smut Pathogenic Ancestry of the Fungal Clade Ustilaginomycotina.</title>
        <authorList>
            <person name="Kijpornyongpan T."/>
            <person name="Mondo S.J."/>
            <person name="Barry K."/>
            <person name="Sandor L."/>
            <person name="Lee J."/>
            <person name="Lipzen A."/>
            <person name="Pangilinan J."/>
            <person name="LaButti K."/>
            <person name="Hainaut M."/>
            <person name="Henrissat B."/>
            <person name="Grigoriev I.V."/>
            <person name="Spatafora J.W."/>
            <person name="Aime M.C."/>
        </authorList>
    </citation>
    <scope>NUCLEOTIDE SEQUENCE [LARGE SCALE GENOMIC DNA]</scope>
    <source>
        <strain evidence="3 4">MCA 5214</strain>
    </source>
</reference>
<dbReference type="STRING" id="1569628.A0A316UXD7"/>
<dbReference type="GO" id="GO:0071966">
    <property type="term" value="P:fungal-type cell wall polysaccharide metabolic process"/>
    <property type="evidence" value="ECO:0007669"/>
    <property type="project" value="TreeGrafter"/>
</dbReference>
<evidence type="ECO:0000256" key="1">
    <source>
        <dbReference type="SAM" id="MobiDB-lite"/>
    </source>
</evidence>
<dbReference type="AlphaFoldDB" id="A0A316UXD7"/>